<dbReference type="PANTHER" id="PTHR46108:SF4">
    <property type="entry name" value="BLUE CHEESE"/>
    <property type="match status" value="1"/>
</dbReference>
<dbReference type="EMBL" id="JACGWJ010000005">
    <property type="protein sequence ID" value="KAL0418703.1"/>
    <property type="molecule type" value="Genomic_DNA"/>
</dbReference>
<name>A0AAW2UP95_SESRA</name>
<gene>
    <name evidence="3" type="ORF">Sradi_1283800</name>
</gene>
<reference evidence="3" key="2">
    <citation type="journal article" date="2024" name="Plant">
        <title>Genomic evolution and insights into agronomic trait innovations of Sesamum species.</title>
        <authorList>
            <person name="Miao H."/>
            <person name="Wang L."/>
            <person name="Qu L."/>
            <person name="Liu H."/>
            <person name="Sun Y."/>
            <person name="Le M."/>
            <person name="Wang Q."/>
            <person name="Wei S."/>
            <person name="Zheng Y."/>
            <person name="Lin W."/>
            <person name="Duan Y."/>
            <person name="Cao H."/>
            <person name="Xiong S."/>
            <person name="Wang X."/>
            <person name="Wei L."/>
            <person name="Li C."/>
            <person name="Ma Q."/>
            <person name="Ju M."/>
            <person name="Zhao R."/>
            <person name="Li G."/>
            <person name="Mu C."/>
            <person name="Tian Q."/>
            <person name="Mei H."/>
            <person name="Zhang T."/>
            <person name="Gao T."/>
            <person name="Zhang H."/>
        </authorList>
    </citation>
    <scope>NUCLEOTIDE SEQUENCE</scope>
    <source>
        <strain evidence="3">G02</strain>
    </source>
</reference>
<comment type="caution">
    <text evidence="3">The sequence shown here is derived from an EMBL/GenBank/DDBJ whole genome shotgun (WGS) entry which is preliminary data.</text>
</comment>
<feature type="region of interest" description="Disordered" evidence="2">
    <location>
        <begin position="479"/>
        <end position="510"/>
    </location>
</feature>
<evidence type="ECO:0000256" key="2">
    <source>
        <dbReference type="SAM" id="MobiDB-lite"/>
    </source>
</evidence>
<evidence type="ECO:0000256" key="1">
    <source>
        <dbReference type="ARBA" id="ARBA00022574"/>
    </source>
</evidence>
<dbReference type="InterPro" id="IPR011989">
    <property type="entry name" value="ARM-like"/>
</dbReference>
<proteinExistence type="predicted"/>
<feature type="region of interest" description="Disordered" evidence="2">
    <location>
        <begin position="20"/>
        <end position="43"/>
    </location>
</feature>
<dbReference type="AlphaFoldDB" id="A0AAW2UP95"/>
<dbReference type="SUPFAM" id="SSF48371">
    <property type="entry name" value="ARM repeat"/>
    <property type="match status" value="1"/>
</dbReference>
<feature type="compositionally biased region" description="Basic residues" evidence="2">
    <location>
        <begin position="491"/>
        <end position="503"/>
    </location>
</feature>
<accession>A0AAW2UP95</accession>
<protein>
    <submittedName>
        <fullName evidence="3">Protein SPIRRIG</fullName>
    </submittedName>
</protein>
<dbReference type="InterPro" id="IPR016024">
    <property type="entry name" value="ARM-type_fold"/>
</dbReference>
<evidence type="ECO:0000313" key="3">
    <source>
        <dbReference type="EMBL" id="KAL0418703.1"/>
    </source>
</evidence>
<keyword evidence="1" id="KW-0853">WD repeat</keyword>
<organism evidence="3">
    <name type="scientific">Sesamum radiatum</name>
    <name type="common">Black benniseed</name>
    <dbReference type="NCBI Taxonomy" id="300843"/>
    <lineage>
        <taxon>Eukaryota</taxon>
        <taxon>Viridiplantae</taxon>
        <taxon>Streptophyta</taxon>
        <taxon>Embryophyta</taxon>
        <taxon>Tracheophyta</taxon>
        <taxon>Spermatophyta</taxon>
        <taxon>Magnoliopsida</taxon>
        <taxon>eudicotyledons</taxon>
        <taxon>Gunneridae</taxon>
        <taxon>Pentapetalae</taxon>
        <taxon>asterids</taxon>
        <taxon>lamiids</taxon>
        <taxon>Lamiales</taxon>
        <taxon>Pedaliaceae</taxon>
        <taxon>Sesamum</taxon>
    </lineage>
</organism>
<dbReference type="Gene3D" id="1.25.10.10">
    <property type="entry name" value="Leucine-rich Repeat Variant"/>
    <property type="match status" value="1"/>
</dbReference>
<sequence length="682" mass="75703">MKWVTLFKVFKDKVGLSPIPSSASTSPPLPFEESSSNANNASPPRQDFSLLLSRLSSHNAMKGNHVAMINFVILSLNNAFPPQSTAEKGTKVELIMTLDPVLSEPDQLESFAAPNNQGFFSPLADFDGFRDKTELELDFKRYWEEFGSSSTEKDGIRPGANLLQAVEILVSGLVDKQSFLDSGIFCCLIHVLNALLAPDGGSQRQQLINNEEQLSSNENHDVETRPVRRHEFLFYLFHMLCVSTNFQSSGTVIASSVKLYLVEGSVIHIMKALAGHPSAAQSLVDDNSLQLLFQMVANGSSVVFSQYKEGLVPLHTIQLHRHAMQILRLLLVNDNGSTAKYIRKHQLIRVLLMAVKDFNPDCGDPAYTVGIVDLLLESVELSYRPDAGGIRLREDIHNAHGYQFLVQFALTLSKSQGGQTFYSKSLLENDSAKDSSHAVEGAEKKNLGEDGRIYSPLSLSPALSRLLDVIISFAQTGSSCAPGSSGLKSSKSSHPKSNAHGRSRSSFSDRMADEILEKDNEKVKDLEAVQMLLDILIKAESTELQAEVLNRLLKIFSSHPENYKLCQQLRTVPLLILNMAGFPSSLQEIILKILEYAVSVVNIIPEQELLSLCCLLQQSITSELKHTILSFFLKLLSFDQEYKKILREVGVLELLLEDLKQHTFLHEPEQLTSDHGQLEIKN</sequence>
<dbReference type="InterPro" id="IPR051944">
    <property type="entry name" value="BEACH_domain_protein"/>
</dbReference>
<dbReference type="PANTHER" id="PTHR46108">
    <property type="entry name" value="BLUE CHEESE"/>
    <property type="match status" value="1"/>
</dbReference>
<reference evidence="3" key="1">
    <citation type="submission" date="2020-06" db="EMBL/GenBank/DDBJ databases">
        <authorList>
            <person name="Li T."/>
            <person name="Hu X."/>
            <person name="Zhang T."/>
            <person name="Song X."/>
            <person name="Zhang H."/>
            <person name="Dai N."/>
            <person name="Sheng W."/>
            <person name="Hou X."/>
            <person name="Wei L."/>
        </authorList>
    </citation>
    <scope>NUCLEOTIDE SEQUENCE</scope>
    <source>
        <strain evidence="3">G02</strain>
        <tissue evidence="3">Leaf</tissue>
    </source>
</reference>